<evidence type="ECO:0000313" key="1">
    <source>
        <dbReference type="EMBL" id="QRD01055.1"/>
    </source>
</evidence>
<name>A0A7U2I436_PHANO</name>
<dbReference type="EMBL" id="CP069033">
    <property type="protein sequence ID" value="QRD01055.1"/>
    <property type="molecule type" value="Genomic_DNA"/>
</dbReference>
<dbReference type="VEuPathDB" id="FungiDB:JI435_153430"/>
<dbReference type="RefSeq" id="XP_001805494.1">
    <property type="nucleotide sequence ID" value="XM_001805442.1"/>
</dbReference>
<keyword evidence="2" id="KW-1185">Reference proteome</keyword>
<dbReference type="AlphaFoldDB" id="A0A7U2I436"/>
<protein>
    <submittedName>
        <fullName evidence="1">Uncharacterized protein</fullName>
    </submittedName>
</protein>
<evidence type="ECO:0000313" key="2">
    <source>
        <dbReference type="Proteomes" id="UP000663193"/>
    </source>
</evidence>
<dbReference type="KEGG" id="pno:SNOG_15343"/>
<proteinExistence type="predicted"/>
<organism evidence="1 2">
    <name type="scientific">Phaeosphaeria nodorum (strain SN15 / ATCC MYA-4574 / FGSC 10173)</name>
    <name type="common">Glume blotch fungus</name>
    <name type="synonym">Parastagonospora nodorum</name>
    <dbReference type="NCBI Taxonomy" id="321614"/>
    <lineage>
        <taxon>Eukaryota</taxon>
        <taxon>Fungi</taxon>
        <taxon>Dikarya</taxon>
        <taxon>Ascomycota</taxon>
        <taxon>Pezizomycotina</taxon>
        <taxon>Dothideomycetes</taxon>
        <taxon>Pleosporomycetidae</taxon>
        <taxon>Pleosporales</taxon>
        <taxon>Pleosporineae</taxon>
        <taxon>Phaeosphaeriaceae</taxon>
        <taxon>Parastagonospora</taxon>
    </lineage>
</organism>
<gene>
    <name evidence="1" type="ORF">JI435_153430</name>
</gene>
<accession>A0A7U2I436</accession>
<sequence length="401" mass="44896">MQGSHPNDTALCNILALMGDDASLLNFLPLGEVELIPLESNTKLVAVVPYRMHFGLINNGGAKKVPVGIMVYNGLIPTILDVRWARFSQSGQLQSNTSISKVAQNAEPGAAFRCLRQKTGMSTKHLRALVRYYFIAKKVNLPSVWPVDEPFVKDLTSACRLAKANLDKDAGRLASQRMSSQRSVEPPGYKKKNVAKVYESLNPQLDQIQTRAMSEDDIVPPINIKSSEFDFEDDGPEIPTVLQSYQQHGYPQQGSSSQAGLSASTTASMTFSDTVNAMSVPLPNIANLHQDKTSQPTTPDSDPTDFFKTYRHIVEAEDTHKDELRHNMIKQEEAYNKMLALKAHFKILQEEAEGIKLKEEQNQGQRKRLRESLSDKERSFLDFTMEIEGARGKRVRRSEEE</sequence>
<dbReference type="OrthoDB" id="3794359at2759"/>
<dbReference type="OMA" id="RMLFGQI"/>
<dbReference type="Proteomes" id="UP000663193">
    <property type="component" value="Chromosome 11"/>
</dbReference>
<reference evidence="2" key="1">
    <citation type="journal article" date="2021" name="BMC Genomics">
        <title>Chromosome-level genome assembly and manually-curated proteome of model necrotroph Parastagonospora nodorum Sn15 reveals a genome-wide trove of candidate effector homologs, and redundancy of virulence-related functions within an accessory chromosome.</title>
        <authorList>
            <person name="Bertazzoni S."/>
            <person name="Jones D.A.B."/>
            <person name="Phan H.T."/>
            <person name="Tan K.-C."/>
            <person name="Hane J.K."/>
        </authorList>
    </citation>
    <scope>NUCLEOTIDE SEQUENCE [LARGE SCALE GENOMIC DNA]</scope>
    <source>
        <strain evidence="2">SN15 / ATCC MYA-4574 / FGSC 10173)</strain>
    </source>
</reference>